<feature type="compositionally biased region" description="Polar residues" evidence="4">
    <location>
        <begin position="1"/>
        <end position="12"/>
    </location>
</feature>
<gene>
    <name evidence="6" type="ORF">RF687_04605</name>
</gene>
<evidence type="ECO:0000259" key="5">
    <source>
        <dbReference type="PROSITE" id="PS50893"/>
    </source>
</evidence>
<dbReference type="GO" id="GO:0005524">
    <property type="term" value="F:ATP binding"/>
    <property type="evidence" value="ECO:0007669"/>
    <property type="project" value="UniProtKB-KW"/>
</dbReference>
<keyword evidence="2" id="KW-0547">Nucleotide-binding</keyword>
<dbReference type="InterPro" id="IPR003439">
    <property type="entry name" value="ABC_transporter-like_ATP-bd"/>
</dbReference>
<dbReference type="CDD" id="cd03255">
    <property type="entry name" value="ABC_MJ0796_LolCDE_FtsE"/>
    <property type="match status" value="1"/>
</dbReference>
<dbReference type="Gene3D" id="3.40.50.300">
    <property type="entry name" value="P-loop containing nucleotide triphosphate hydrolases"/>
    <property type="match status" value="1"/>
</dbReference>
<dbReference type="SMART" id="SM00382">
    <property type="entry name" value="AAA"/>
    <property type="match status" value="1"/>
</dbReference>
<feature type="domain" description="ABC transporter" evidence="5">
    <location>
        <begin position="31"/>
        <end position="265"/>
    </location>
</feature>
<reference evidence="6" key="1">
    <citation type="submission" date="2022-06" db="EMBL/GenBank/DDBJ databases">
        <title>Draft Genome Sequences of Three Actinomyces oris Strains, Isolated from Healthy Human Feces.</title>
        <authorList>
            <person name="Ye Y."/>
            <person name="Liu C."/>
            <person name="Zhao J."/>
            <person name="Xu J."/>
            <person name="Huang H."/>
            <person name="Wang B."/>
            <person name="Wei J."/>
            <person name="Jing X."/>
        </authorList>
    </citation>
    <scope>NUCLEOTIDE SEQUENCE</scope>
    <source>
        <strain evidence="6">CNGBCC1803727</strain>
    </source>
</reference>
<dbReference type="EMBL" id="JAMZMF010000005">
    <property type="protein sequence ID" value="MDR0177225.1"/>
    <property type="molecule type" value="Genomic_DNA"/>
</dbReference>
<keyword evidence="1" id="KW-0813">Transport</keyword>
<dbReference type="AlphaFoldDB" id="A0AAW8L1V6"/>
<evidence type="ECO:0000256" key="2">
    <source>
        <dbReference type="ARBA" id="ARBA00022741"/>
    </source>
</evidence>
<dbReference type="InterPro" id="IPR003593">
    <property type="entry name" value="AAA+_ATPase"/>
</dbReference>
<dbReference type="FunFam" id="3.40.50.300:FF:000032">
    <property type="entry name" value="Export ABC transporter ATP-binding protein"/>
    <property type="match status" value="1"/>
</dbReference>
<dbReference type="RefSeq" id="WP_308679421.1">
    <property type="nucleotide sequence ID" value="NZ_JAMZMF010000005.1"/>
</dbReference>
<dbReference type="Proteomes" id="UP001230065">
    <property type="component" value="Unassembled WGS sequence"/>
</dbReference>
<dbReference type="GO" id="GO:0005886">
    <property type="term" value="C:plasma membrane"/>
    <property type="evidence" value="ECO:0007669"/>
    <property type="project" value="TreeGrafter"/>
</dbReference>
<dbReference type="PANTHER" id="PTHR24220">
    <property type="entry name" value="IMPORT ATP-BINDING PROTEIN"/>
    <property type="match status" value="1"/>
</dbReference>
<dbReference type="PROSITE" id="PS50893">
    <property type="entry name" value="ABC_TRANSPORTER_2"/>
    <property type="match status" value="1"/>
</dbReference>
<dbReference type="InterPro" id="IPR015854">
    <property type="entry name" value="ABC_transpr_LolD-like"/>
</dbReference>
<evidence type="ECO:0000256" key="4">
    <source>
        <dbReference type="SAM" id="MobiDB-lite"/>
    </source>
</evidence>
<dbReference type="InterPro" id="IPR017871">
    <property type="entry name" value="ABC_transporter-like_CS"/>
</dbReference>
<dbReference type="GO" id="GO:0016887">
    <property type="term" value="F:ATP hydrolysis activity"/>
    <property type="evidence" value="ECO:0007669"/>
    <property type="project" value="InterPro"/>
</dbReference>
<keyword evidence="3 6" id="KW-0067">ATP-binding</keyword>
<dbReference type="InterPro" id="IPR027417">
    <property type="entry name" value="P-loop_NTPase"/>
</dbReference>
<sequence>MRASTPSRSPWRTGSAAAGPAVTAGAGQPVLRAQHLSKSYHSPVLRDLDLDVEQGQFVAIMGPSGSGKSTLLHCLSGMDQPDAGSVLLGGQEITSLSEKELAALRLTRFGFVFQQAHLMTTLCLLDNIVLPGFLAGLRPRSEVTARGEELMERMGIAELATNGVTEVSGGQLQRAGICRALINDPGIVFADEPTGALNSATALQILDLLGEIHTSGTTLVMVTHDSQVAARADRVLVLVDGQITEDLLLGRYEEADGPSRLTTVTEALQRHSV</sequence>
<evidence type="ECO:0000256" key="1">
    <source>
        <dbReference type="ARBA" id="ARBA00022448"/>
    </source>
</evidence>
<evidence type="ECO:0000313" key="7">
    <source>
        <dbReference type="Proteomes" id="UP001230065"/>
    </source>
</evidence>
<protein>
    <submittedName>
        <fullName evidence="6">ABC transporter ATP-binding protein</fullName>
    </submittedName>
</protein>
<organism evidence="6 7">
    <name type="scientific">Actinomyces oris</name>
    <dbReference type="NCBI Taxonomy" id="544580"/>
    <lineage>
        <taxon>Bacteria</taxon>
        <taxon>Bacillati</taxon>
        <taxon>Actinomycetota</taxon>
        <taxon>Actinomycetes</taxon>
        <taxon>Actinomycetales</taxon>
        <taxon>Actinomycetaceae</taxon>
        <taxon>Actinomyces</taxon>
    </lineage>
</organism>
<dbReference type="PANTHER" id="PTHR24220:SF685">
    <property type="entry name" value="ABC TRANSPORTER RELATED"/>
    <property type="match status" value="1"/>
</dbReference>
<proteinExistence type="predicted"/>
<dbReference type="SUPFAM" id="SSF52540">
    <property type="entry name" value="P-loop containing nucleoside triphosphate hydrolases"/>
    <property type="match status" value="1"/>
</dbReference>
<feature type="region of interest" description="Disordered" evidence="4">
    <location>
        <begin position="1"/>
        <end position="22"/>
    </location>
</feature>
<dbReference type="GO" id="GO:0022857">
    <property type="term" value="F:transmembrane transporter activity"/>
    <property type="evidence" value="ECO:0007669"/>
    <property type="project" value="UniProtKB-ARBA"/>
</dbReference>
<dbReference type="PROSITE" id="PS00211">
    <property type="entry name" value="ABC_TRANSPORTER_1"/>
    <property type="match status" value="1"/>
</dbReference>
<evidence type="ECO:0000313" key="6">
    <source>
        <dbReference type="EMBL" id="MDR0177225.1"/>
    </source>
</evidence>
<dbReference type="InterPro" id="IPR017911">
    <property type="entry name" value="MacB-like_ATP-bd"/>
</dbReference>
<comment type="caution">
    <text evidence="6">The sequence shown here is derived from an EMBL/GenBank/DDBJ whole genome shotgun (WGS) entry which is preliminary data.</text>
</comment>
<evidence type="ECO:0000256" key="3">
    <source>
        <dbReference type="ARBA" id="ARBA00022840"/>
    </source>
</evidence>
<dbReference type="Pfam" id="PF00005">
    <property type="entry name" value="ABC_tran"/>
    <property type="match status" value="1"/>
</dbReference>
<dbReference type="GO" id="GO:0098796">
    <property type="term" value="C:membrane protein complex"/>
    <property type="evidence" value="ECO:0007669"/>
    <property type="project" value="UniProtKB-ARBA"/>
</dbReference>
<name>A0AAW8L1V6_9ACTO</name>
<accession>A0AAW8L1V6</accession>